<reference evidence="2" key="1">
    <citation type="submission" date="2022-05" db="EMBL/GenBank/DDBJ databases">
        <authorList>
            <person name="Jo J.-H."/>
            <person name="Im W.-T."/>
        </authorList>
    </citation>
    <scope>NUCLEOTIDE SEQUENCE</scope>
    <source>
        <strain evidence="2">SE220</strain>
    </source>
</reference>
<evidence type="ECO:0000313" key="3">
    <source>
        <dbReference type="Proteomes" id="UP001165342"/>
    </source>
</evidence>
<keyword evidence="3" id="KW-1185">Reference proteome</keyword>
<dbReference type="EMBL" id="JAMGBE010000001">
    <property type="protein sequence ID" value="MCL6728501.1"/>
    <property type="molecule type" value="Genomic_DNA"/>
</dbReference>
<accession>A0ABT0RYG1</accession>
<sequence>MMLRLAQLRRDERGASVIEMALVAPFLATLVVGMVDISRGYSAKLQLEQAAQRSIEKAMQGKKEVDLYQTLQTEAATAAGVATSAVTVKYWLECNGVSQYTTQANMTTDFEKVCPSGQQYSRYVDVSITKNYAPMFKTKFLGSKSDGTFDLVGKAGIRVQ</sequence>
<dbReference type="InterPro" id="IPR012495">
    <property type="entry name" value="TadE-like_dom"/>
</dbReference>
<dbReference type="Pfam" id="PF07811">
    <property type="entry name" value="TadE"/>
    <property type="match status" value="1"/>
</dbReference>
<gene>
    <name evidence="2" type="ORF">LZ538_00330</name>
</gene>
<feature type="domain" description="TadE-like" evidence="1">
    <location>
        <begin position="14"/>
        <end position="53"/>
    </location>
</feature>
<protein>
    <submittedName>
        <fullName evidence="2">Pilus assembly protein</fullName>
    </submittedName>
</protein>
<evidence type="ECO:0000313" key="2">
    <source>
        <dbReference type="EMBL" id="MCL6728501.1"/>
    </source>
</evidence>
<comment type="caution">
    <text evidence="2">The sequence shown here is derived from an EMBL/GenBank/DDBJ whole genome shotgun (WGS) entry which is preliminary data.</text>
</comment>
<name>A0ABT0RYG1_9SPHN</name>
<proteinExistence type="predicted"/>
<organism evidence="2 3">
    <name type="scientific">Sphingomonas hankyongi</name>
    <dbReference type="NCBI Taxonomy" id="2908209"/>
    <lineage>
        <taxon>Bacteria</taxon>
        <taxon>Pseudomonadati</taxon>
        <taxon>Pseudomonadota</taxon>
        <taxon>Alphaproteobacteria</taxon>
        <taxon>Sphingomonadales</taxon>
        <taxon>Sphingomonadaceae</taxon>
        <taxon>Sphingomonas</taxon>
    </lineage>
</organism>
<dbReference type="Proteomes" id="UP001165342">
    <property type="component" value="Unassembled WGS sequence"/>
</dbReference>
<evidence type="ECO:0000259" key="1">
    <source>
        <dbReference type="Pfam" id="PF07811"/>
    </source>
</evidence>
<dbReference type="RefSeq" id="WP_249830012.1">
    <property type="nucleotide sequence ID" value="NZ_JAMGBE010000001.1"/>
</dbReference>